<keyword evidence="1" id="KW-0812">Transmembrane</keyword>
<keyword evidence="3" id="KW-1185">Reference proteome</keyword>
<sequence>METVTDRPGARKPLALLPLPVLAVLANPVGRVVEHFHVSAAVAGAAVTAIVGGGWEVALVFPWIIPAEATVAGLVAVMGTAAAIAW</sequence>
<dbReference type="AlphaFoldDB" id="A0A3N9XD20"/>
<gene>
    <name evidence="2" type="ORF">DLJ58_10260</name>
</gene>
<accession>A0A3N9XD20</accession>
<evidence type="ECO:0000256" key="1">
    <source>
        <dbReference type="SAM" id="Phobius"/>
    </source>
</evidence>
<keyword evidence="1" id="KW-0472">Membrane</keyword>
<name>A0A3N9XD20_9ACTN</name>
<dbReference type="EMBL" id="QGSY01000148">
    <property type="protein sequence ID" value="RQX10891.1"/>
    <property type="molecule type" value="Genomic_DNA"/>
</dbReference>
<reference evidence="2 3" key="1">
    <citation type="submission" date="2018-05" db="EMBL/GenBank/DDBJ databases">
        <title>Micromonospora from Atacama Desert.</title>
        <authorList>
            <person name="Carro L."/>
            <person name="Goodfellow M."/>
            <person name="Klenk H.-P."/>
        </authorList>
    </citation>
    <scope>NUCLEOTIDE SEQUENCE [LARGE SCALE GENOMIC DNA]</scope>
    <source>
        <strain evidence="2 3">LB32</strain>
    </source>
</reference>
<protein>
    <submittedName>
        <fullName evidence="2">Uncharacterized protein</fullName>
    </submittedName>
</protein>
<keyword evidence="1" id="KW-1133">Transmembrane helix</keyword>
<dbReference type="Proteomes" id="UP000266889">
    <property type="component" value="Unassembled WGS sequence"/>
</dbReference>
<evidence type="ECO:0000313" key="2">
    <source>
        <dbReference type="EMBL" id="RQX10891.1"/>
    </source>
</evidence>
<comment type="caution">
    <text evidence="2">The sequence shown here is derived from an EMBL/GenBank/DDBJ whole genome shotgun (WGS) entry which is preliminary data.</text>
</comment>
<proteinExistence type="predicted"/>
<organism evidence="2 3">
    <name type="scientific">Micromonospora arida</name>
    <dbReference type="NCBI Taxonomy" id="2203715"/>
    <lineage>
        <taxon>Bacteria</taxon>
        <taxon>Bacillati</taxon>
        <taxon>Actinomycetota</taxon>
        <taxon>Actinomycetes</taxon>
        <taxon>Micromonosporales</taxon>
        <taxon>Micromonosporaceae</taxon>
        <taxon>Micromonospora</taxon>
    </lineage>
</organism>
<dbReference type="RefSeq" id="WP_124855172.1">
    <property type="nucleotide sequence ID" value="NZ_JBEXYX010000001.1"/>
</dbReference>
<feature type="transmembrane region" description="Helical" evidence="1">
    <location>
        <begin position="60"/>
        <end position="85"/>
    </location>
</feature>
<evidence type="ECO:0000313" key="3">
    <source>
        <dbReference type="Proteomes" id="UP000266889"/>
    </source>
</evidence>